<sequence>MICDRLFAVLPKRSSEVPPIPFHQVHVCSQVSLQDRCKFSGDKPYCRHYSGNWGNLTSFRYLLPLWRDQRTSQYPTVGFYIFSDKRCNV</sequence>
<proteinExistence type="predicted"/>
<comment type="caution">
    <text evidence="1">The sequence shown here is derived from an EMBL/GenBank/DDBJ whole genome shotgun (WGS) entry which is preliminary data.</text>
</comment>
<dbReference type="AlphaFoldDB" id="A0AAV4MMK9"/>
<organism evidence="1 2">
    <name type="scientific">Caerostris extrusa</name>
    <name type="common">Bark spider</name>
    <name type="synonym">Caerostris bankana</name>
    <dbReference type="NCBI Taxonomy" id="172846"/>
    <lineage>
        <taxon>Eukaryota</taxon>
        <taxon>Metazoa</taxon>
        <taxon>Ecdysozoa</taxon>
        <taxon>Arthropoda</taxon>
        <taxon>Chelicerata</taxon>
        <taxon>Arachnida</taxon>
        <taxon>Araneae</taxon>
        <taxon>Araneomorphae</taxon>
        <taxon>Entelegynae</taxon>
        <taxon>Araneoidea</taxon>
        <taxon>Araneidae</taxon>
        <taxon>Caerostris</taxon>
    </lineage>
</organism>
<keyword evidence="2" id="KW-1185">Reference proteome</keyword>
<dbReference type="Proteomes" id="UP001054945">
    <property type="component" value="Unassembled WGS sequence"/>
</dbReference>
<evidence type="ECO:0000313" key="1">
    <source>
        <dbReference type="EMBL" id="GIX73568.1"/>
    </source>
</evidence>
<reference evidence="1 2" key="1">
    <citation type="submission" date="2021-06" db="EMBL/GenBank/DDBJ databases">
        <title>Caerostris extrusa draft genome.</title>
        <authorList>
            <person name="Kono N."/>
            <person name="Arakawa K."/>
        </authorList>
    </citation>
    <scope>NUCLEOTIDE SEQUENCE [LARGE SCALE GENOMIC DNA]</scope>
</reference>
<dbReference type="EMBL" id="BPLR01002427">
    <property type="protein sequence ID" value="GIX73568.1"/>
    <property type="molecule type" value="Genomic_DNA"/>
</dbReference>
<name>A0AAV4MMK9_CAEEX</name>
<gene>
    <name evidence="1" type="ORF">CEXT_779031</name>
</gene>
<evidence type="ECO:0000313" key="2">
    <source>
        <dbReference type="Proteomes" id="UP001054945"/>
    </source>
</evidence>
<protein>
    <submittedName>
        <fullName evidence="1">Uncharacterized protein</fullName>
    </submittedName>
</protein>
<accession>A0AAV4MMK9</accession>